<feature type="transmembrane region" description="Helical" evidence="5">
    <location>
        <begin position="395"/>
        <end position="416"/>
    </location>
</feature>
<evidence type="ECO:0000256" key="5">
    <source>
        <dbReference type="SAM" id="Phobius"/>
    </source>
</evidence>
<reference evidence="7 8" key="1">
    <citation type="submission" date="2017-06" db="EMBL/GenBank/DDBJ databases">
        <authorList>
            <person name="Kim H.J."/>
            <person name="Triplett B.A."/>
        </authorList>
    </citation>
    <scope>NUCLEOTIDE SEQUENCE [LARGE SCALE GENOMIC DNA]</scope>
    <source>
        <strain evidence="7 8">B29T1</strain>
    </source>
</reference>
<dbReference type="InterPro" id="IPR000849">
    <property type="entry name" value="Sugar_P_transporter"/>
</dbReference>
<feature type="transmembrane region" description="Helical" evidence="5">
    <location>
        <begin position="366"/>
        <end position="389"/>
    </location>
</feature>
<keyword evidence="4 5" id="KW-0472">Membrane</keyword>
<dbReference type="PROSITE" id="PS50850">
    <property type="entry name" value="MFS"/>
    <property type="match status" value="1"/>
</dbReference>
<feature type="transmembrane region" description="Helical" evidence="5">
    <location>
        <begin position="307"/>
        <end position="325"/>
    </location>
</feature>
<accession>A0A212R1T5</accession>
<evidence type="ECO:0000256" key="1">
    <source>
        <dbReference type="ARBA" id="ARBA00004141"/>
    </source>
</evidence>
<dbReference type="PANTHER" id="PTHR11662">
    <property type="entry name" value="SOLUTE CARRIER FAMILY 17"/>
    <property type="match status" value="1"/>
</dbReference>
<protein>
    <submittedName>
        <fullName evidence="7">Sugar phosphate permease</fullName>
    </submittedName>
</protein>
<evidence type="ECO:0000256" key="3">
    <source>
        <dbReference type="ARBA" id="ARBA00022989"/>
    </source>
</evidence>
<dbReference type="PANTHER" id="PTHR11662:SF446">
    <property type="entry name" value="SODIUM-DEPENDENT PHOSPHATE TRANSPORT PROTEIN 1, CHLOROPLASTIC"/>
    <property type="match status" value="1"/>
</dbReference>
<dbReference type="Gene3D" id="1.20.1250.20">
    <property type="entry name" value="MFS general substrate transporter like domains"/>
    <property type="match status" value="2"/>
</dbReference>
<feature type="transmembrane region" description="Helical" evidence="5">
    <location>
        <begin position="171"/>
        <end position="190"/>
    </location>
</feature>
<gene>
    <name evidence="7" type="ORF">SAMN07250955_10520</name>
</gene>
<feature type="transmembrane region" description="Helical" evidence="5">
    <location>
        <begin position="88"/>
        <end position="114"/>
    </location>
</feature>
<evidence type="ECO:0000313" key="8">
    <source>
        <dbReference type="Proteomes" id="UP000197065"/>
    </source>
</evidence>
<dbReference type="InterPro" id="IPR050382">
    <property type="entry name" value="MFS_Na/Anion_cotransporter"/>
</dbReference>
<dbReference type="AlphaFoldDB" id="A0A212R1T5"/>
<dbReference type="SUPFAM" id="SSF103473">
    <property type="entry name" value="MFS general substrate transporter"/>
    <property type="match status" value="1"/>
</dbReference>
<dbReference type="CDD" id="cd17319">
    <property type="entry name" value="MFS_ExuT_GudP_like"/>
    <property type="match status" value="1"/>
</dbReference>
<organism evidence="7 8">
    <name type="scientific">Arboricoccus pini</name>
    <dbReference type="NCBI Taxonomy" id="1963835"/>
    <lineage>
        <taxon>Bacteria</taxon>
        <taxon>Pseudomonadati</taxon>
        <taxon>Pseudomonadota</taxon>
        <taxon>Alphaproteobacteria</taxon>
        <taxon>Geminicoccales</taxon>
        <taxon>Geminicoccaceae</taxon>
        <taxon>Arboricoccus</taxon>
    </lineage>
</organism>
<feature type="transmembrane region" description="Helical" evidence="5">
    <location>
        <begin position="331"/>
        <end position="354"/>
    </location>
</feature>
<dbReference type="GO" id="GO:0022857">
    <property type="term" value="F:transmembrane transporter activity"/>
    <property type="evidence" value="ECO:0007669"/>
    <property type="project" value="InterPro"/>
</dbReference>
<dbReference type="InterPro" id="IPR036259">
    <property type="entry name" value="MFS_trans_sf"/>
</dbReference>
<dbReference type="GO" id="GO:0016020">
    <property type="term" value="C:membrane"/>
    <property type="evidence" value="ECO:0007669"/>
    <property type="project" value="UniProtKB-SubCell"/>
</dbReference>
<feature type="transmembrane region" description="Helical" evidence="5">
    <location>
        <begin position="274"/>
        <end position="295"/>
    </location>
</feature>
<evidence type="ECO:0000256" key="4">
    <source>
        <dbReference type="ARBA" id="ARBA00023136"/>
    </source>
</evidence>
<feature type="transmembrane region" description="Helical" evidence="5">
    <location>
        <begin position="48"/>
        <end position="67"/>
    </location>
</feature>
<evidence type="ECO:0000256" key="2">
    <source>
        <dbReference type="ARBA" id="ARBA00022692"/>
    </source>
</evidence>
<feature type="transmembrane region" description="Helical" evidence="5">
    <location>
        <begin position="234"/>
        <end position="254"/>
    </location>
</feature>
<dbReference type="EMBL" id="FYEH01000005">
    <property type="protein sequence ID" value="SNB65973.1"/>
    <property type="molecule type" value="Genomic_DNA"/>
</dbReference>
<evidence type="ECO:0000259" key="6">
    <source>
        <dbReference type="PROSITE" id="PS50850"/>
    </source>
</evidence>
<name>A0A212R1T5_9PROT</name>
<proteinExistence type="predicted"/>
<dbReference type="InterPro" id="IPR020846">
    <property type="entry name" value="MFS_dom"/>
</dbReference>
<keyword evidence="3 5" id="KW-1133">Transmembrane helix</keyword>
<dbReference type="InterPro" id="IPR011701">
    <property type="entry name" value="MFS"/>
</dbReference>
<keyword evidence="8" id="KW-1185">Reference proteome</keyword>
<sequence length="430" mass="45836">MAVMTTPPRVRRTQRAALILLVIVGTINYVDRATLAVGGTLIRADLGLTLGEMGMLLSAFLWAYAFAQLPGGALIDRFGPRRLLGIGLFIWSVAQAAGGIVSNFSQFVVARIFLGLGEAPMFSSGARVVKDWYNIRARGLPTGIYNCTSTLGPTIAPPILTALMLAFGWRWMFIIVGLAGVVVAMIWFIIYREPDEVDLTAEEKNYLQDGEEPQPHAPITLAEWKRLFSFQVSWGLILGFFGVVYLLWLFQAWLPGYLEMERGMSLQKTGWVAAIPYAFGVIGSIGTGKVADLLMARGFTPIDSRRIPAVISLLAMACFTVLAALTPSNTLAVACIAVVMFGAGSSSAMAWAMVSVCAPENNTGSIGGIMNFGGYLGGALAPLITGFIVQATGHFMPALIVGAVIGLASALAYIFVLPSQPISVADVAGK</sequence>
<dbReference type="PIRSF" id="PIRSF002808">
    <property type="entry name" value="Hexose_phosphate_transp"/>
    <property type="match status" value="1"/>
</dbReference>
<keyword evidence="2 5" id="KW-0812">Transmembrane</keyword>
<comment type="subcellular location">
    <subcellularLocation>
        <location evidence="1">Membrane</location>
        <topology evidence="1">Multi-pass membrane protein</topology>
    </subcellularLocation>
</comment>
<dbReference type="Pfam" id="PF07690">
    <property type="entry name" value="MFS_1"/>
    <property type="match status" value="1"/>
</dbReference>
<feature type="domain" description="Major facilitator superfamily (MFS) profile" evidence="6">
    <location>
        <begin position="17"/>
        <end position="421"/>
    </location>
</feature>
<dbReference type="Proteomes" id="UP000197065">
    <property type="component" value="Unassembled WGS sequence"/>
</dbReference>
<evidence type="ECO:0000313" key="7">
    <source>
        <dbReference type="EMBL" id="SNB65973.1"/>
    </source>
</evidence>